<dbReference type="RefSeq" id="WP_267220850.1">
    <property type="nucleotide sequence ID" value="NZ_JAPCWC010000008.1"/>
</dbReference>
<keyword evidence="2" id="KW-0812">Transmembrane</keyword>
<feature type="region of interest" description="Disordered" evidence="1">
    <location>
        <begin position="84"/>
        <end position="115"/>
    </location>
</feature>
<evidence type="ECO:0000313" key="4">
    <source>
        <dbReference type="Proteomes" id="UP001589858"/>
    </source>
</evidence>
<dbReference type="EMBL" id="JBHLTM010000086">
    <property type="protein sequence ID" value="MFC0687541.1"/>
    <property type="molecule type" value="Genomic_DNA"/>
</dbReference>
<keyword evidence="4" id="KW-1185">Reference proteome</keyword>
<feature type="region of interest" description="Disordered" evidence="1">
    <location>
        <begin position="129"/>
        <end position="150"/>
    </location>
</feature>
<evidence type="ECO:0000256" key="2">
    <source>
        <dbReference type="SAM" id="Phobius"/>
    </source>
</evidence>
<dbReference type="InterPro" id="IPR015315">
    <property type="entry name" value="DUF1963"/>
</dbReference>
<dbReference type="Gene3D" id="2.30.320.10">
    <property type="entry name" value="YwqG-like"/>
    <property type="match status" value="2"/>
</dbReference>
<dbReference type="Proteomes" id="UP001589858">
    <property type="component" value="Unassembled WGS sequence"/>
</dbReference>
<protein>
    <submittedName>
        <fullName evidence="3">DUF1963 domain-containing protein</fullName>
    </submittedName>
</protein>
<dbReference type="InterPro" id="IPR035948">
    <property type="entry name" value="YwqG-like_sf"/>
</dbReference>
<evidence type="ECO:0000256" key="1">
    <source>
        <dbReference type="SAM" id="MobiDB-lite"/>
    </source>
</evidence>
<feature type="transmembrane region" description="Helical" evidence="2">
    <location>
        <begin position="56"/>
        <end position="80"/>
    </location>
</feature>
<feature type="compositionally biased region" description="Basic residues" evidence="1">
    <location>
        <begin position="85"/>
        <end position="96"/>
    </location>
</feature>
<feature type="compositionally biased region" description="Low complexity" evidence="1">
    <location>
        <begin position="129"/>
        <end position="146"/>
    </location>
</feature>
<keyword evidence="2" id="KW-0472">Membrane</keyword>
<organism evidence="3 4">
    <name type="scientific">Novosphingobium clariflavum</name>
    <dbReference type="NCBI Taxonomy" id="2029884"/>
    <lineage>
        <taxon>Bacteria</taxon>
        <taxon>Pseudomonadati</taxon>
        <taxon>Pseudomonadota</taxon>
        <taxon>Alphaproteobacteria</taxon>
        <taxon>Sphingomonadales</taxon>
        <taxon>Sphingomonadaceae</taxon>
        <taxon>Novosphingobium</taxon>
    </lineage>
</organism>
<comment type="caution">
    <text evidence="3">The sequence shown here is derived from an EMBL/GenBank/DDBJ whole genome shotgun (WGS) entry which is preliminary data.</text>
</comment>
<dbReference type="Pfam" id="PF09234">
    <property type="entry name" value="DUF1963"/>
    <property type="match status" value="1"/>
</dbReference>
<keyword evidence="2" id="KW-1133">Transmembrane helix</keyword>
<feature type="compositionally biased region" description="Basic and acidic residues" evidence="1">
    <location>
        <begin position="97"/>
        <end position="115"/>
    </location>
</feature>
<accession>A0ABV6SEZ5</accession>
<sequence length="550" mass="58727">MRRWIAVFAVLALAVLVAAYIALFPLAPQGGALAPLLSRLDDTAANLVVRSGRELAVLTPLALGIILALLLAASAHRAGLAAARGARKRMPGGRKGNRPDPDAVWRPEPEPVEAEMDHVPGLERRAAGDAEAGTGTGAPVAAARTPAAPPLMPDLDDEPALPPIPGAIVLARKPRERTTSEQAWFDETSWLGGLPRLGTAAWPADERGPLPFAAQLDLAAIAAACPDSPLPRSGSLAFFLGSGAVIEVPGAPELFTEPPPGLPPAFDEGGHPLPAHAGPLSRAFFPFWPVEPLSMDLPGDTAPRSEGFTATQPAEHLWWHGAVHLADCLHMAHHSAAHAVATERERGTLAAARLARLEQDPTTSIEDLDEAGEALAACERQLPAILAEQASLAQVVTAMDGFVADRDPWTALNAEEIAVLGELLAHVQRDCPTLVRFYVPETLGELTTLSLRAMMTGDARAFAQVPAAELARINDQHRLAIGHQHQLFGIAAPRPRHAPPPDGDVLLLQLGCDDMMEWNWAHKGLFQFRLSARDMAERRWDRVTLTFLPE</sequence>
<dbReference type="SUPFAM" id="SSF103032">
    <property type="entry name" value="Hypothetical protein YwqG"/>
    <property type="match status" value="1"/>
</dbReference>
<reference evidence="3 4" key="1">
    <citation type="submission" date="2024-09" db="EMBL/GenBank/DDBJ databases">
        <authorList>
            <person name="Sun Q."/>
            <person name="Mori K."/>
        </authorList>
    </citation>
    <scope>NUCLEOTIDE SEQUENCE [LARGE SCALE GENOMIC DNA]</scope>
    <source>
        <strain evidence="3 4">CICC 11035S</strain>
    </source>
</reference>
<proteinExistence type="predicted"/>
<evidence type="ECO:0000313" key="3">
    <source>
        <dbReference type="EMBL" id="MFC0687541.1"/>
    </source>
</evidence>
<name>A0ABV6SEZ5_9SPHN</name>
<gene>
    <name evidence="3" type="ORF">ACFFF8_23405</name>
</gene>